<evidence type="ECO:0000259" key="1">
    <source>
        <dbReference type="PROSITE" id="PS51750"/>
    </source>
</evidence>
<keyword evidence="3" id="KW-1185">Reference proteome</keyword>
<dbReference type="InterPro" id="IPR003497">
    <property type="entry name" value="BRO_N_domain"/>
</dbReference>
<comment type="caution">
    <text evidence="2">The sequence shown here is derived from an EMBL/GenBank/DDBJ whole genome shotgun (WGS) entry which is preliminary data.</text>
</comment>
<gene>
    <name evidence="2" type="ORF">ACFPYN_02955</name>
</gene>
<dbReference type="SMART" id="SM01040">
    <property type="entry name" value="Bro-N"/>
    <property type="match status" value="1"/>
</dbReference>
<evidence type="ECO:0000313" key="2">
    <source>
        <dbReference type="EMBL" id="MFC6038406.1"/>
    </source>
</evidence>
<feature type="domain" description="Bro-N" evidence="1">
    <location>
        <begin position="1"/>
        <end position="105"/>
    </location>
</feature>
<reference evidence="3" key="1">
    <citation type="journal article" date="2019" name="Int. J. Syst. Evol. Microbiol.">
        <title>The Global Catalogue of Microorganisms (GCM) 10K type strain sequencing project: providing services to taxonomists for standard genome sequencing and annotation.</title>
        <authorList>
            <consortium name="The Broad Institute Genomics Platform"/>
            <consortium name="The Broad Institute Genome Sequencing Center for Infectious Disease"/>
            <person name="Wu L."/>
            <person name="Ma J."/>
        </authorList>
    </citation>
    <scope>NUCLEOTIDE SEQUENCE [LARGE SCALE GENOMIC DNA]</scope>
    <source>
        <strain evidence="3">CCUG 54527</strain>
    </source>
</reference>
<dbReference type="RefSeq" id="WP_377732422.1">
    <property type="nucleotide sequence ID" value="NZ_JBHSRI010000002.1"/>
</dbReference>
<protein>
    <submittedName>
        <fullName evidence="2">Phage antirepressor</fullName>
    </submittedName>
</protein>
<accession>A0ABW1L5E7</accession>
<name>A0ABW1L5E7_9BACL</name>
<dbReference type="PANTHER" id="PTHR36180">
    <property type="entry name" value="DNA-BINDING PROTEIN-RELATED-RELATED"/>
    <property type="match status" value="1"/>
</dbReference>
<dbReference type="EMBL" id="JBHSRI010000002">
    <property type="protein sequence ID" value="MFC6038406.1"/>
    <property type="molecule type" value="Genomic_DNA"/>
</dbReference>
<dbReference type="PANTHER" id="PTHR36180:SF2">
    <property type="entry name" value="BRO FAMILY PROTEIN"/>
    <property type="match status" value="1"/>
</dbReference>
<sequence length="257" mass="29557">MNHIPQVFKYIGNEVRTVLKDNEIWFCAKDVCDVLEISNSRHAMSRIDDDEKGVILNETSGGMQKLQHVNEPGLYSLILGSRKHEAKIFKRWVTHEVIPAIRKHSGYITAEKIEEALTDPDVLIQLATNLKAERIKRQQLEQQALTDKPKLLFAEALEVSGHSILIGELAKLISQNGIDIGQNRLFQWLRENGFLIRKHGEEYNNPSQRSMTMDLFEIKKRTINNNDGSVRVTRTTKVTPKGQRYFINKFIHNIEEA</sequence>
<dbReference type="PROSITE" id="PS51750">
    <property type="entry name" value="BRO_N"/>
    <property type="match status" value="1"/>
</dbReference>
<evidence type="ECO:0000313" key="3">
    <source>
        <dbReference type="Proteomes" id="UP001596170"/>
    </source>
</evidence>
<dbReference type="Pfam" id="PF03374">
    <property type="entry name" value="ANT"/>
    <property type="match status" value="1"/>
</dbReference>
<proteinExistence type="predicted"/>
<dbReference type="InterPro" id="IPR005039">
    <property type="entry name" value="Ant_C"/>
</dbReference>
<organism evidence="2 3">
    <name type="scientific">Paenisporosarcina macmurdoensis</name>
    <dbReference type="NCBI Taxonomy" id="212659"/>
    <lineage>
        <taxon>Bacteria</taxon>
        <taxon>Bacillati</taxon>
        <taxon>Bacillota</taxon>
        <taxon>Bacilli</taxon>
        <taxon>Bacillales</taxon>
        <taxon>Caryophanaceae</taxon>
        <taxon>Paenisporosarcina</taxon>
    </lineage>
</organism>
<dbReference type="Pfam" id="PF02498">
    <property type="entry name" value="Bro-N"/>
    <property type="match status" value="1"/>
</dbReference>
<dbReference type="Proteomes" id="UP001596170">
    <property type="component" value="Unassembled WGS sequence"/>
</dbReference>